<protein>
    <submittedName>
        <fullName evidence="2">Uncharacterized protein</fullName>
    </submittedName>
</protein>
<gene>
    <name evidence="2" type="ORF">NCGR_LOCUS16523</name>
</gene>
<name>A0A811NLR4_9POAL</name>
<dbReference type="Proteomes" id="UP000604825">
    <property type="component" value="Unassembled WGS sequence"/>
</dbReference>
<organism evidence="2 3">
    <name type="scientific">Miscanthus lutarioriparius</name>
    <dbReference type="NCBI Taxonomy" id="422564"/>
    <lineage>
        <taxon>Eukaryota</taxon>
        <taxon>Viridiplantae</taxon>
        <taxon>Streptophyta</taxon>
        <taxon>Embryophyta</taxon>
        <taxon>Tracheophyta</taxon>
        <taxon>Spermatophyta</taxon>
        <taxon>Magnoliopsida</taxon>
        <taxon>Liliopsida</taxon>
        <taxon>Poales</taxon>
        <taxon>Poaceae</taxon>
        <taxon>PACMAD clade</taxon>
        <taxon>Panicoideae</taxon>
        <taxon>Andropogonodae</taxon>
        <taxon>Andropogoneae</taxon>
        <taxon>Saccharinae</taxon>
        <taxon>Miscanthus</taxon>
    </lineage>
</organism>
<accession>A0A811NLR4</accession>
<proteinExistence type="predicted"/>
<evidence type="ECO:0000313" key="3">
    <source>
        <dbReference type="Proteomes" id="UP000604825"/>
    </source>
</evidence>
<dbReference type="OrthoDB" id="10460479at2759"/>
<dbReference type="EMBL" id="CAJGYO010000004">
    <property type="protein sequence ID" value="CAD6224215.1"/>
    <property type="molecule type" value="Genomic_DNA"/>
</dbReference>
<sequence>MAGQKLLDSMVLTPDQPSPSGSGHPHLARIGIAYVDSGRGVVAAEPCLAPDYLPAGLLPYLTSLIYSTRSPTTSPIYSPTSPIYSPTSPRHYCSSWTDDSPPPPSPVYCTVHSPTSPNYCPDEEFNKWGSHTSPAPGSPVYCHTQTSPIHGNCSTAADSPTAPGYCPGEFNDHASPALLGSPAYYPISPGHFPEEFNDVWEDITLADKVVLDVFF</sequence>
<feature type="region of interest" description="Disordered" evidence="1">
    <location>
        <begin position="1"/>
        <end position="24"/>
    </location>
</feature>
<dbReference type="AlphaFoldDB" id="A0A811NLR4"/>
<reference evidence="2" key="1">
    <citation type="submission" date="2020-10" db="EMBL/GenBank/DDBJ databases">
        <authorList>
            <person name="Han B."/>
            <person name="Lu T."/>
            <person name="Zhao Q."/>
            <person name="Huang X."/>
            <person name="Zhao Y."/>
        </authorList>
    </citation>
    <scope>NUCLEOTIDE SEQUENCE</scope>
</reference>
<keyword evidence="3" id="KW-1185">Reference proteome</keyword>
<evidence type="ECO:0000256" key="1">
    <source>
        <dbReference type="SAM" id="MobiDB-lite"/>
    </source>
</evidence>
<evidence type="ECO:0000313" key="2">
    <source>
        <dbReference type="EMBL" id="CAD6224215.1"/>
    </source>
</evidence>
<comment type="caution">
    <text evidence="2">The sequence shown here is derived from an EMBL/GenBank/DDBJ whole genome shotgun (WGS) entry which is preliminary data.</text>
</comment>